<sequence>MVLEEGRCSLFIGGTPLLPAPALRAALGTPLLWVKDETPGPTASNKDRATALVIEDGLRHGLKIIATASTGNTAVATAFGAAVAGMRASIFVSIDFQEDKLALMTQAGAGVFQVPDGYAAAADGNGRTTDDYDASAPVLPIQYHQFVPIWATTEQTEE</sequence>
<dbReference type="Pfam" id="PF00291">
    <property type="entry name" value="PALP"/>
    <property type="match status" value="1"/>
</dbReference>
<evidence type="ECO:0000313" key="4">
    <source>
        <dbReference type="EMBL" id="XCH11705.1"/>
    </source>
</evidence>
<dbReference type="PANTHER" id="PTHR10314">
    <property type="entry name" value="CYSTATHIONINE BETA-SYNTHASE"/>
    <property type="match status" value="1"/>
</dbReference>
<dbReference type="SUPFAM" id="SSF53686">
    <property type="entry name" value="Tryptophan synthase beta subunit-like PLP-dependent enzymes"/>
    <property type="match status" value="1"/>
</dbReference>
<dbReference type="InterPro" id="IPR036052">
    <property type="entry name" value="TrpB-like_PALP_sf"/>
</dbReference>
<evidence type="ECO:0000259" key="3">
    <source>
        <dbReference type="Pfam" id="PF00291"/>
    </source>
</evidence>
<dbReference type="GO" id="GO:0016829">
    <property type="term" value="F:lyase activity"/>
    <property type="evidence" value="ECO:0007669"/>
    <property type="project" value="UniProtKB-KW"/>
</dbReference>
<dbReference type="Gene3D" id="3.40.50.1100">
    <property type="match status" value="2"/>
</dbReference>
<dbReference type="GO" id="GO:1901605">
    <property type="term" value="P:alpha-amino acid metabolic process"/>
    <property type="evidence" value="ECO:0007669"/>
    <property type="project" value="UniProtKB-ARBA"/>
</dbReference>
<proteinExistence type="predicted"/>
<accession>A0AAU8ESU1</accession>
<protein>
    <submittedName>
        <fullName evidence="4">PLP-dependent lyase/thiolase</fullName>
    </submittedName>
</protein>
<dbReference type="AlphaFoldDB" id="A0AAU8ESU1"/>
<keyword evidence="4" id="KW-0456">Lyase</keyword>
<dbReference type="InterPro" id="IPR001926">
    <property type="entry name" value="TrpB-like_PALP"/>
</dbReference>
<reference evidence="4" key="1">
    <citation type="submission" date="2024-06" db="EMBL/GenBank/DDBJ databases">
        <title>Biodegradation of dimethachlon by Arthrobacter sp. K5: mechanistic insights and ecological implications.</title>
        <authorList>
            <person name="Hu S."/>
            <person name="Lu P."/>
        </authorList>
    </citation>
    <scope>NUCLEOTIDE SEQUENCE</scope>
    <source>
        <strain evidence="4">K5</strain>
    </source>
</reference>
<evidence type="ECO:0000256" key="2">
    <source>
        <dbReference type="ARBA" id="ARBA00022898"/>
    </source>
</evidence>
<gene>
    <name evidence="4" type="ORF">ABRP34_01430</name>
</gene>
<dbReference type="InterPro" id="IPR050214">
    <property type="entry name" value="Cys_Synth/Cystath_Beta-Synth"/>
</dbReference>
<keyword evidence="2" id="KW-0663">Pyridoxal phosphate</keyword>
<evidence type="ECO:0000256" key="1">
    <source>
        <dbReference type="ARBA" id="ARBA00001933"/>
    </source>
</evidence>
<organism evidence="4">
    <name type="scientific">Arthrobacter sp. K5</name>
    <dbReference type="NCBI Taxonomy" id="2839623"/>
    <lineage>
        <taxon>Bacteria</taxon>
        <taxon>Bacillati</taxon>
        <taxon>Actinomycetota</taxon>
        <taxon>Actinomycetes</taxon>
        <taxon>Micrococcales</taxon>
        <taxon>Micrococcaceae</taxon>
        <taxon>Arthrobacter</taxon>
    </lineage>
</organism>
<comment type="cofactor">
    <cofactor evidence="1">
        <name>pyridoxal 5'-phosphate</name>
        <dbReference type="ChEBI" id="CHEBI:597326"/>
    </cofactor>
</comment>
<name>A0AAU8ESU1_9MICC</name>
<feature type="domain" description="Tryptophan synthase beta chain-like PALP" evidence="3">
    <location>
        <begin position="9"/>
        <end position="122"/>
    </location>
</feature>
<dbReference type="EMBL" id="CP159279">
    <property type="protein sequence ID" value="XCH11705.1"/>
    <property type="molecule type" value="Genomic_DNA"/>
</dbReference>
<dbReference type="RefSeq" id="WP_353711965.1">
    <property type="nucleotide sequence ID" value="NZ_CP159279.1"/>
</dbReference>